<sequence>MKRTFIFIFLCCTLSCTKKLNLKPDSSIVLPQTISDLEQILDNDQMDITQALPQISADEYFIPSKQDLESTYLLTTRNASIWATDIYQGESQIADWNLPYKNIFYCNSVLDILQQQDISGDAERKRVKGWALFNRSYAFYNLLSTFSKAYDSNTASTDLGIPLRLSAAVDELAGRSSVQQCYEQVQKDLIEAAGLLQQNIIPEKRNRPSKVAAYAMLARIYLSMREYEQAEQYADKTLEIYAILTDFNTLNKTSSNGFSHNSEEIIYHSRLDGTYFEFSMSEQSASYGVNPEIIALYDPSDLRLPLYFQKNSLGNYNMKPINNTNTAPFTGLATDEIYLIKAECLARRGQTQDAMALLNQLLSTRWDSNATGTTKPYTNLSALNPDEALQKILLERRKSLIWRSLRWTDLKRLNLEGANIQLLRKIGDQTYTLMPNSPKYVLPIPEDERALSGLTQNPR</sequence>
<dbReference type="AlphaFoldDB" id="A0A2D1U729"/>
<gene>
    <name evidence="8" type="ORF">CPT03_13385</name>
</gene>
<feature type="domain" description="SusD-like N-terminal" evidence="7">
    <location>
        <begin position="20"/>
        <end position="222"/>
    </location>
</feature>
<dbReference type="Pfam" id="PF07980">
    <property type="entry name" value="SusD_RagB"/>
    <property type="match status" value="1"/>
</dbReference>
<comment type="similarity">
    <text evidence="2">Belongs to the SusD family.</text>
</comment>
<evidence type="ECO:0000259" key="7">
    <source>
        <dbReference type="Pfam" id="PF14322"/>
    </source>
</evidence>
<name>A0A2D1U729_9SPHI</name>
<evidence type="ECO:0000313" key="8">
    <source>
        <dbReference type="EMBL" id="ATP57390.1"/>
    </source>
</evidence>
<evidence type="ECO:0000256" key="2">
    <source>
        <dbReference type="ARBA" id="ARBA00006275"/>
    </source>
</evidence>
<dbReference type="RefSeq" id="WP_099439314.1">
    <property type="nucleotide sequence ID" value="NZ_CP024091.1"/>
</dbReference>
<dbReference type="EMBL" id="CP024091">
    <property type="protein sequence ID" value="ATP57390.1"/>
    <property type="molecule type" value="Genomic_DNA"/>
</dbReference>
<dbReference type="Pfam" id="PF14322">
    <property type="entry name" value="SusD-like_3"/>
    <property type="match status" value="1"/>
</dbReference>
<dbReference type="Proteomes" id="UP000223749">
    <property type="component" value="Chromosome"/>
</dbReference>
<dbReference type="SUPFAM" id="SSF48452">
    <property type="entry name" value="TPR-like"/>
    <property type="match status" value="1"/>
</dbReference>
<evidence type="ECO:0000256" key="1">
    <source>
        <dbReference type="ARBA" id="ARBA00004442"/>
    </source>
</evidence>
<reference evidence="8 9" key="1">
    <citation type="submission" date="2017-10" db="EMBL/GenBank/DDBJ databases">
        <title>Whole genome of Pedobacter ginsengisoli T01R-27 isolated from tomato rhizosphere.</title>
        <authorList>
            <person name="Weon H.-Y."/>
            <person name="Lee S.A."/>
            <person name="Sang M.K."/>
            <person name="Song J."/>
        </authorList>
    </citation>
    <scope>NUCLEOTIDE SEQUENCE [LARGE SCALE GENOMIC DNA]</scope>
    <source>
        <strain evidence="8 9">T01R-27</strain>
    </source>
</reference>
<dbReference type="OrthoDB" id="653598at2"/>
<dbReference type="InterPro" id="IPR012944">
    <property type="entry name" value="SusD_RagB_dom"/>
</dbReference>
<proteinExistence type="inferred from homology"/>
<dbReference type="InterPro" id="IPR011990">
    <property type="entry name" value="TPR-like_helical_dom_sf"/>
</dbReference>
<comment type="subcellular location">
    <subcellularLocation>
        <location evidence="1">Cell outer membrane</location>
    </subcellularLocation>
</comment>
<keyword evidence="4" id="KW-0472">Membrane</keyword>
<evidence type="ECO:0000256" key="3">
    <source>
        <dbReference type="ARBA" id="ARBA00022729"/>
    </source>
</evidence>
<accession>A0A2D1U729</accession>
<dbReference type="Gene3D" id="1.25.40.390">
    <property type="match status" value="1"/>
</dbReference>
<dbReference type="CDD" id="cd08977">
    <property type="entry name" value="SusD"/>
    <property type="match status" value="1"/>
</dbReference>
<evidence type="ECO:0000259" key="6">
    <source>
        <dbReference type="Pfam" id="PF07980"/>
    </source>
</evidence>
<evidence type="ECO:0000313" key="9">
    <source>
        <dbReference type="Proteomes" id="UP000223749"/>
    </source>
</evidence>
<keyword evidence="9" id="KW-1185">Reference proteome</keyword>
<organism evidence="8 9">
    <name type="scientific">Pedobacter ginsengisoli</name>
    <dbReference type="NCBI Taxonomy" id="363852"/>
    <lineage>
        <taxon>Bacteria</taxon>
        <taxon>Pseudomonadati</taxon>
        <taxon>Bacteroidota</taxon>
        <taxon>Sphingobacteriia</taxon>
        <taxon>Sphingobacteriales</taxon>
        <taxon>Sphingobacteriaceae</taxon>
        <taxon>Pedobacter</taxon>
    </lineage>
</organism>
<keyword evidence="3" id="KW-0732">Signal</keyword>
<feature type="domain" description="RagB/SusD" evidence="6">
    <location>
        <begin position="331"/>
        <end position="458"/>
    </location>
</feature>
<keyword evidence="5" id="KW-0998">Cell outer membrane</keyword>
<protein>
    <submittedName>
        <fullName evidence="8">Uncharacterized protein</fullName>
    </submittedName>
</protein>
<dbReference type="InterPro" id="IPR033985">
    <property type="entry name" value="SusD-like_N"/>
</dbReference>
<evidence type="ECO:0000256" key="5">
    <source>
        <dbReference type="ARBA" id="ARBA00023237"/>
    </source>
</evidence>
<dbReference type="KEGG" id="pgs:CPT03_13385"/>
<dbReference type="GO" id="GO:0009279">
    <property type="term" value="C:cell outer membrane"/>
    <property type="evidence" value="ECO:0007669"/>
    <property type="project" value="UniProtKB-SubCell"/>
</dbReference>
<evidence type="ECO:0000256" key="4">
    <source>
        <dbReference type="ARBA" id="ARBA00023136"/>
    </source>
</evidence>